<dbReference type="EC" id="3.2.1.89" evidence="3 6"/>
<dbReference type="InterPro" id="IPR011683">
    <property type="entry name" value="Glyco_hydro_53"/>
</dbReference>
<evidence type="ECO:0000313" key="8">
    <source>
        <dbReference type="Proteomes" id="UP000515344"/>
    </source>
</evidence>
<comment type="similarity">
    <text evidence="2 6">Belongs to the glycosyl hydrolase 53 family.</text>
</comment>
<name>A0A7G5XAZ1_9BACT</name>
<dbReference type="GO" id="GO:0045490">
    <property type="term" value="P:pectin catabolic process"/>
    <property type="evidence" value="ECO:0007669"/>
    <property type="project" value="TreeGrafter"/>
</dbReference>
<dbReference type="PANTHER" id="PTHR34983">
    <property type="entry name" value="ARABINOGALACTAN ENDO-BETA-1,4-GALACTANASE A"/>
    <property type="match status" value="1"/>
</dbReference>
<evidence type="ECO:0000256" key="5">
    <source>
        <dbReference type="ARBA" id="ARBA00023295"/>
    </source>
</evidence>
<dbReference type="AlphaFoldDB" id="A0A7G5XAZ1"/>
<evidence type="ECO:0000256" key="2">
    <source>
        <dbReference type="ARBA" id="ARBA00010687"/>
    </source>
</evidence>
<dbReference type="RefSeq" id="WP_182800910.1">
    <property type="nucleotide sequence ID" value="NZ_CP060007.1"/>
</dbReference>
<dbReference type="SUPFAM" id="SSF51445">
    <property type="entry name" value="(Trans)glycosidases"/>
    <property type="match status" value="1"/>
</dbReference>
<evidence type="ECO:0000256" key="1">
    <source>
        <dbReference type="ARBA" id="ARBA00001695"/>
    </source>
</evidence>
<keyword evidence="8" id="KW-1185">Reference proteome</keyword>
<dbReference type="Proteomes" id="UP000515344">
    <property type="component" value="Chromosome"/>
</dbReference>
<dbReference type="EMBL" id="CP060007">
    <property type="protein sequence ID" value="QNA42644.1"/>
    <property type="molecule type" value="Genomic_DNA"/>
</dbReference>
<organism evidence="7 8">
    <name type="scientific">Lacibacter sediminis</name>
    <dbReference type="NCBI Taxonomy" id="2760713"/>
    <lineage>
        <taxon>Bacteria</taxon>
        <taxon>Pseudomonadati</taxon>
        <taxon>Bacteroidota</taxon>
        <taxon>Chitinophagia</taxon>
        <taxon>Chitinophagales</taxon>
        <taxon>Chitinophagaceae</taxon>
        <taxon>Lacibacter</taxon>
    </lineage>
</organism>
<dbReference type="GO" id="GO:0031218">
    <property type="term" value="F:arabinogalactan endo-1,4-beta-galactosidase activity"/>
    <property type="evidence" value="ECO:0007669"/>
    <property type="project" value="UniProtKB-EC"/>
</dbReference>
<keyword evidence="4 6" id="KW-0378">Hydrolase</keyword>
<keyword evidence="5 6" id="KW-0326">Glycosidase</keyword>
<comment type="catalytic activity">
    <reaction evidence="1 6">
        <text>The enzyme specifically hydrolyzes (1-&gt;4)-beta-D-galactosidic linkages in type I arabinogalactans.</text>
        <dbReference type="EC" id="3.2.1.89"/>
    </reaction>
</comment>
<sequence>MRKIAVISVLYIFAIVATGGCQKKKTVEPTPTPDPPVVQTGFAKGADVSWLTEMEAAGKKFYNAAGVETECIALMKSLGMNTIRLRVWVNPTQSWNNAADVVAKAVRAKNLGMRVMINFHYSDTWADPKNQTKPAAWNALNFTALKTALSAHTSDVLNQLKTAGVTTEWVQVGNETNDGMLWPDGAAKTNMSNYAQLVTAGYDAVKAVFPTAKVIVHISSGWDNGLFQFNIGGLINNGAKFDVIGMSVYPQFVVAGWAVANQQVLANMNDMVARYNKEVMVVEVGMPWDSAAECKLFLTDLIAKTKAVTGNKGLGVLYWEPQSYGNWKGYTKGAFDNTGKPTVAMDAFKN</sequence>
<accession>A0A7G5XAZ1</accession>
<evidence type="ECO:0000256" key="6">
    <source>
        <dbReference type="RuleBase" id="RU361192"/>
    </source>
</evidence>
<protein>
    <recommendedName>
        <fullName evidence="3 6">Arabinogalactan endo-beta-1,4-galactanase</fullName>
        <ecNumber evidence="3 6">3.2.1.89</ecNumber>
    </recommendedName>
</protein>
<dbReference type="GO" id="GO:0015926">
    <property type="term" value="F:glucosidase activity"/>
    <property type="evidence" value="ECO:0007669"/>
    <property type="project" value="InterPro"/>
</dbReference>
<proteinExistence type="inferred from homology"/>
<evidence type="ECO:0000313" key="7">
    <source>
        <dbReference type="EMBL" id="QNA42644.1"/>
    </source>
</evidence>
<evidence type="ECO:0000256" key="3">
    <source>
        <dbReference type="ARBA" id="ARBA00012556"/>
    </source>
</evidence>
<reference evidence="8" key="1">
    <citation type="submission" date="2020-08" db="EMBL/GenBank/DDBJ databases">
        <title>Lacibacter sp. S13-6-6 genome sequencing.</title>
        <authorList>
            <person name="Jin L."/>
        </authorList>
    </citation>
    <scope>NUCLEOTIDE SEQUENCE [LARGE SCALE GENOMIC DNA]</scope>
    <source>
        <strain evidence="8">S13-6-6</strain>
    </source>
</reference>
<dbReference type="Pfam" id="PF07745">
    <property type="entry name" value="Glyco_hydro_53"/>
    <property type="match status" value="1"/>
</dbReference>
<gene>
    <name evidence="7" type="ORF">H4075_11045</name>
</gene>
<dbReference type="PANTHER" id="PTHR34983:SF1">
    <property type="entry name" value="ARABINOGALACTAN ENDO-BETA-1,4-GALACTANASE A"/>
    <property type="match status" value="1"/>
</dbReference>
<evidence type="ECO:0000256" key="4">
    <source>
        <dbReference type="ARBA" id="ARBA00022801"/>
    </source>
</evidence>
<dbReference type="InterPro" id="IPR017853">
    <property type="entry name" value="GH"/>
</dbReference>
<dbReference type="Gene3D" id="3.20.20.80">
    <property type="entry name" value="Glycosidases"/>
    <property type="match status" value="1"/>
</dbReference>
<dbReference type="KEGG" id="lacs:H4075_11045"/>
<dbReference type="PROSITE" id="PS51257">
    <property type="entry name" value="PROKAR_LIPOPROTEIN"/>
    <property type="match status" value="1"/>
</dbReference>